<feature type="compositionally biased region" description="Basic and acidic residues" evidence="1">
    <location>
        <begin position="121"/>
        <end position="136"/>
    </location>
</feature>
<feature type="non-terminal residue" evidence="2">
    <location>
        <position position="1"/>
    </location>
</feature>
<evidence type="ECO:0000313" key="2">
    <source>
        <dbReference type="EMBL" id="GAG02634.1"/>
    </source>
</evidence>
<feature type="compositionally biased region" description="Low complexity" evidence="1">
    <location>
        <begin position="37"/>
        <end position="50"/>
    </location>
</feature>
<name>X0U9X3_9ZZZZ</name>
<feature type="compositionally biased region" description="Acidic residues" evidence="1">
    <location>
        <begin position="109"/>
        <end position="120"/>
    </location>
</feature>
<comment type="caution">
    <text evidence="2">The sequence shown here is derived from an EMBL/GenBank/DDBJ whole genome shotgun (WGS) entry which is preliminary data.</text>
</comment>
<gene>
    <name evidence="2" type="ORF">S01H1_32373</name>
</gene>
<feature type="region of interest" description="Disordered" evidence="1">
    <location>
        <begin position="108"/>
        <end position="196"/>
    </location>
</feature>
<accession>X0U9X3</accession>
<sequence length="208" mass="23026">TDTQLAGVEAELRGTHDKYAFKAGARHEYTQEEKAPSVKSSLSQVSSKPLTAEEKAELAWDMASNPSKYTEEQTLPSTIPQSPSVRFSGIIPNPVYRPSMAEGQHENIELEITEDEESAEDYIRRKTREIDTHREMSSGGGSSSHIPSHTSRSRKSTPRRHGEDEEDSDEDEEEELSMRGTGGMSSGADTGIDMGDGVIFRYRRGAMD</sequence>
<protein>
    <submittedName>
        <fullName evidence="2">Uncharacterized protein</fullName>
    </submittedName>
</protein>
<feature type="region of interest" description="Disordered" evidence="1">
    <location>
        <begin position="64"/>
        <end position="87"/>
    </location>
</feature>
<reference evidence="2" key="1">
    <citation type="journal article" date="2014" name="Front. Microbiol.">
        <title>High frequency of phylogenetically diverse reductive dehalogenase-homologous genes in deep subseafloor sedimentary metagenomes.</title>
        <authorList>
            <person name="Kawai M."/>
            <person name="Futagami T."/>
            <person name="Toyoda A."/>
            <person name="Takaki Y."/>
            <person name="Nishi S."/>
            <person name="Hori S."/>
            <person name="Arai W."/>
            <person name="Tsubouchi T."/>
            <person name="Morono Y."/>
            <person name="Uchiyama I."/>
            <person name="Ito T."/>
            <person name="Fujiyama A."/>
            <person name="Inagaki F."/>
            <person name="Takami H."/>
        </authorList>
    </citation>
    <scope>NUCLEOTIDE SEQUENCE</scope>
    <source>
        <strain evidence="2">Expedition CK06-06</strain>
    </source>
</reference>
<evidence type="ECO:0000256" key="1">
    <source>
        <dbReference type="SAM" id="MobiDB-lite"/>
    </source>
</evidence>
<dbReference type="EMBL" id="BARS01020035">
    <property type="protein sequence ID" value="GAG02634.1"/>
    <property type="molecule type" value="Genomic_DNA"/>
</dbReference>
<proteinExistence type="predicted"/>
<organism evidence="2">
    <name type="scientific">marine sediment metagenome</name>
    <dbReference type="NCBI Taxonomy" id="412755"/>
    <lineage>
        <taxon>unclassified sequences</taxon>
        <taxon>metagenomes</taxon>
        <taxon>ecological metagenomes</taxon>
    </lineage>
</organism>
<feature type="compositionally biased region" description="Polar residues" evidence="1">
    <location>
        <begin position="64"/>
        <end position="85"/>
    </location>
</feature>
<dbReference type="AlphaFoldDB" id="X0U9X3"/>
<feature type="region of interest" description="Disordered" evidence="1">
    <location>
        <begin position="30"/>
        <end position="50"/>
    </location>
</feature>
<feature type="compositionally biased region" description="Acidic residues" evidence="1">
    <location>
        <begin position="164"/>
        <end position="175"/>
    </location>
</feature>